<dbReference type="Proteomes" id="UP001168821">
    <property type="component" value="Unassembled WGS sequence"/>
</dbReference>
<dbReference type="InterPro" id="IPR029058">
    <property type="entry name" value="AB_hydrolase_fold"/>
</dbReference>
<keyword evidence="2" id="KW-0719">Serine esterase</keyword>
<evidence type="ECO:0000313" key="8">
    <source>
        <dbReference type="EMBL" id="KAJ3662762.1"/>
    </source>
</evidence>
<dbReference type="PANTHER" id="PTHR43142">
    <property type="entry name" value="CARBOXYLIC ESTER HYDROLASE"/>
    <property type="match status" value="1"/>
</dbReference>
<keyword evidence="9" id="KW-1185">Reference proteome</keyword>
<protein>
    <recommendedName>
        <fullName evidence="6">Carboxylic ester hydrolase</fullName>
        <ecNumber evidence="6">3.1.1.-</ecNumber>
    </recommendedName>
</protein>
<comment type="similarity">
    <text evidence="1 6">Belongs to the type-B carboxylesterase/lipase family.</text>
</comment>
<dbReference type="Gene3D" id="3.40.50.1820">
    <property type="entry name" value="alpha/beta hydrolase"/>
    <property type="match status" value="1"/>
</dbReference>
<dbReference type="InterPro" id="IPR002018">
    <property type="entry name" value="CarbesteraseB"/>
</dbReference>
<dbReference type="PROSITE" id="PS00941">
    <property type="entry name" value="CARBOXYLESTERASE_B_2"/>
    <property type="match status" value="1"/>
</dbReference>
<dbReference type="EMBL" id="JALNTZ010000002">
    <property type="protein sequence ID" value="KAJ3662762.1"/>
    <property type="molecule type" value="Genomic_DNA"/>
</dbReference>
<dbReference type="SUPFAM" id="SSF53474">
    <property type="entry name" value="alpha/beta-Hydrolases"/>
    <property type="match status" value="1"/>
</dbReference>
<evidence type="ECO:0000256" key="2">
    <source>
        <dbReference type="ARBA" id="ARBA00022487"/>
    </source>
</evidence>
<reference evidence="8" key="1">
    <citation type="journal article" date="2023" name="G3 (Bethesda)">
        <title>Whole genome assemblies of Zophobas morio and Tenebrio molitor.</title>
        <authorList>
            <person name="Kaur S."/>
            <person name="Stinson S.A."/>
            <person name="diCenzo G.C."/>
        </authorList>
    </citation>
    <scope>NUCLEOTIDE SEQUENCE</scope>
    <source>
        <strain evidence="8">QUZm001</strain>
    </source>
</reference>
<sequence>MNKLLLLLILTFGQIHLSKLEDPLVELPNGEIVGREDVTAESKTYYAFEKIPYAAPPVGDLRFQPPQPVENWDGILNTTNLDISCYQLNNRMKMPPQLGQSEDCLFLNVFTPKLPSPEDEELLPVMLFIHGGGFVGGSAGNNPPDLFINKDVILVTINYRLGVFGFISTQDDIIPGNNGLKDQLQALKWTNQNIHLFGGDPERVTIFGQSAGAGSVAHLTLNQNALGLFQGAIMESGTSLCTGMFQRNSRSIAFGTGAIIDSTFETSEDSQALLELLRSVSADDLNAAATEHTTAITNSWDNFLEVGSVFAPVIEAKNPDAFITKKMYGLIKAGNVVPVPIILGYNSEEKLGMAGSQDEVATIAAILDENLDYLVPADMQITDLDSRTEMGSKIREIYTGGEPFGDHLGDTVRFSSDNFLSRSMGKHAELFSQSAATYFYEFSYQGSLGPGPRDGDGTTGVSHGGEMQYLFCSGTSCTDADEADLLERERMITLWTNFAKYQNPTPEPVELLQNITWTPVSTDTGDFFYLNIDADLEVANHPKGEAYLKWLELYDSIDYDDFDTF</sequence>
<dbReference type="EC" id="3.1.1.-" evidence="6"/>
<feature type="chain" id="PRO_5041487289" description="Carboxylic ester hydrolase" evidence="6">
    <location>
        <begin position="21"/>
        <end position="565"/>
    </location>
</feature>
<dbReference type="PROSITE" id="PS00122">
    <property type="entry name" value="CARBOXYLESTERASE_B_1"/>
    <property type="match status" value="1"/>
</dbReference>
<dbReference type="AlphaFoldDB" id="A0AA38IT87"/>
<feature type="domain" description="Carboxylesterase type B" evidence="7">
    <location>
        <begin position="22"/>
        <end position="547"/>
    </location>
</feature>
<evidence type="ECO:0000256" key="5">
    <source>
        <dbReference type="ARBA" id="ARBA00023180"/>
    </source>
</evidence>
<keyword evidence="4" id="KW-1015">Disulfide bond</keyword>
<keyword evidence="3 6" id="KW-0378">Hydrolase</keyword>
<dbReference type="PANTHER" id="PTHR43142:SF1">
    <property type="entry name" value="CARBOXYLIC ESTER HYDROLASE"/>
    <property type="match status" value="1"/>
</dbReference>
<keyword evidence="6" id="KW-0732">Signal</keyword>
<comment type="caution">
    <text evidence="8">The sequence shown here is derived from an EMBL/GenBank/DDBJ whole genome shotgun (WGS) entry which is preliminary data.</text>
</comment>
<name>A0AA38IT87_9CUCU</name>
<feature type="signal peptide" evidence="6">
    <location>
        <begin position="1"/>
        <end position="20"/>
    </location>
</feature>
<proteinExistence type="inferred from homology"/>
<dbReference type="InterPro" id="IPR019826">
    <property type="entry name" value="Carboxylesterase_B_AS"/>
</dbReference>
<accession>A0AA38IT87</accession>
<keyword evidence="5" id="KW-0325">Glycoprotein</keyword>
<dbReference type="Pfam" id="PF00135">
    <property type="entry name" value="COesterase"/>
    <property type="match status" value="1"/>
</dbReference>
<dbReference type="GO" id="GO:0052689">
    <property type="term" value="F:carboxylic ester hydrolase activity"/>
    <property type="evidence" value="ECO:0007669"/>
    <property type="project" value="UniProtKB-KW"/>
</dbReference>
<evidence type="ECO:0000313" key="9">
    <source>
        <dbReference type="Proteomes" id="UP001168821"/>
    </source>
</evidence>
<dbReference type="InterPro" id="IPR019819">
    <property type="entry name" value="Carboxylesterase_B_CS"/>
</dbReference>
<evidence type="ECO:0000256" key="3">
    <source>
        <dbReference type="ARBA" id="ARBA00022801"/>
    </source>
</evidence>
<evidence type="ECO:0000256" key="1">
    <source>
        <dbReference type="ARBA" id="ARBA00005964"/>
    </source>
</evidence>
<gene>
    <name evidence="8" type="ORF">Zmor_007091</name>
</gene>
<evidence type="ECO:0000256" key="6">
    <source>
        <dbReference type="RuleBase" id="RU361235"/>
    </source>
</evidence>
<evidence type="ECO:0000259" key="7">
    <source>
        <dbReference type="Pfam" id="PF00135"/>
    </source>
</evidence>
<evidence type="ECO:0000256" key="4">
    <source>
        <dbReference type="ARBA" id="ARBA00023157"/>
    </source>
</evidence>
<organism evidence="8 9">
    <name type="scientific">Zophobas morio</name>
    <dbReference type="NCBI Taxonomy" id="2755281"/>
    <lineage>
        <taxon>Eukaryota</taxon>
        <taxon>Metazoa</taxon>
        <taxon>Ecdysozoa</taxon>
        <taxon>Arthropoda</taxon>
        <taxon>Hexapoda</taxon>
        <taxon>Insecta</taxon>
        <taxon>Pterygota</taxon>
        <taxon>Neoptera</taxon>
        <taxon>Endopterygota</taxon>
        <taxon>Coleoptera</taxon>
        <taxon>Polyphaga</taxon>
        <taxon>Cucujiformia</taxon>
        <taxon>Tenebrionidae</taxon>
        <taxon>Zophobas</taxon>
    </lineage>
</organism>